<evidence type="ECO:0000313" key="2">
    <source>
        <dbReference type="Proteomes" id="UP000524462"/>
    </source>
</evidence>
<organism evidence="1 2">
    <name type="scientific">Streptococcus porcinus</name>
    <dbReference type="NCBI Taxonomy" id="1340"/>
    <lineage>
        <taxon>Bacteria</taxon>
        <taxon>Bacillati</taxon>
        <taxon>Bacillota</taxon>
        <taxon>Bacilli</taxon>
        <taxon>Lactobacillales</taxon>
        <taxon>Streptococcaceae</taxon>
        <taxon>Streptococcus</taxon>
    </lineage>
</organism>
<gene>
    <name evidence="1" type="ORF">H1B29_07160</name>
</gene>
<dbReference type="AlphaFoldDB" id="A0A7V9WSH3"/>
<accession>A0A7V9WSH3</accession>
<dbReference type="EMBL" id="JACEGE010000020">
    <property type="protein sequence ID" value="MBA2796256.1"/>
    <property type="molecule type" value="Genomic_DNA"/>
</dbReference>
<proteinExistence type="predicted"/>
<comment type="caution">
    <text evidence="1">The sequence shown here is derived from an EMBL/GenBank/DDBJ whole genome shotgun (WGS) entry which is preliminary data.</text>
</comment>
<dbReference type="InterPro" id="IPR021512">
    <property type="entry name" value="DUF3173"/>
</dbReference>
<dbReference type="Pfam" id="PF11372">
    <property type="entry name" value="DUF3173"/>
    <property type="match status" value="1"/>
</dbReference>
<sequence length="62" mass="7407">MRDTVNKQDLLKEMSAYKARKVIKMAKEKLIEDGFTIYEKQRNIEIPQEYIYKILGRNIENG</sequence>
<name>A0A7V9WSH3_STRPO</name>
<reference evidence="1 2" key="1">
    <citation type="submission" date="2020-07" db="EMBL/GenBank/DDBJ databases">
        <title>Molecular and genomic characterization of Streptococcus porcinus isolated from diseased swine in Brazil.</title>
        <authorList>
            <person name="Moreno L.Z."/>
            <person name="Matajira C.E.C."/>
            <person name="Poor A.P."/>
            <person name="Dutra M.C."/>
            <person name="Moreno A.M."/>
        </authorList>
    </citation>
    <scope>NUCLEOTIDE SEQUENCE [LARGE SCALE GENOMIC DNA]</scope>
    <source>
        <strain evidence="1 2">SP0816-2</strain>
    </source>
</reference>
<dbReference type="Proteomes" id="UP000524462">
    <property type="component" value="Unassembled WGS sequence"/>
</dbReference>
<protein>
    <submittedName>
        <fullName evidence="1">DUF3173 family protein</fullName>
    </submittedName>
</protein>
<evidence type="ECO:0000313" key="1">
    <source>
        <dbReference type="EMBL" id="MBA2796256.1"/>
    </source>
</evidence>
<dbReference type="RefSeq" id="WP_001205779.1">
    <property type="nucleotide sequence ID" value="NZ_JACEGE010000020.1"/>
</dbReference>